<proteinExistence type="predicted"/>
<name>A0ABS0F0J2_9BACL</name>
<dbReference type="EMBL" id="JADPKZ010000028">
    <property type="protein sequence ID" value="MBF8376793.1"/>
    <property type="molecule type" value="Genomic_DNA"/>
</dbReference>
<feature type="region of interest" description="Disordered" evidence="1">
    <location>
        <begin position="70"/>
        <end position="91"/>
    </location>
</feature>
<keyword evidence="3" id="KW-1185">Reference proteome</keyword>
<accession>A0ABS0F0J2</accession>
<evidence type="ECO:0000256" key="1">
    <source>
        <dbReference type="SAM" id="MobiDB-lite"/>
    </source>
</evidence>
<organism evidence="2 3">
    <name type="scientific">Alicyclobacillus mali</name>
    <name type="common">ex Roth et al. 2021</name>
    <dbReference type="NCBI Taxonomy" id="1123961"/>
    <lineage>
        <taxon>Bacteria</taxon>
        <taxon>Bacillati</taxon>
        <taxon>Bacillota</taxon>
        <taxon>Bacilli</taxon>
        <taxon>Bacillales</taxon>
        <taxon>Alicyclobacillaceae</taxon>
        <taxon>Alicyclobacillus</taxon>
    </lineage>
</organism>
<reference evidence="2 3" key="1">
    <citation type="submission" date="2020-11" db="EMBL/GenBank/DDBJ databases">
        <title>Genomic insight of Alicyclobacillus mali FL 18 reveals a new arsenic-resistant strain, with potential in environmental biotechnology.</title>
        <authorList>
            <person name="Fiorentino G."/>
            <person name="Gallo G."/>
            <person name="Aulitto M."/>
        </authorList>
    </citation>
    <scope>NUCLEOTIDE SEQUENCE [LARGE SCALE GENOMIC DNA]</scope>
    <source>
        <strain evidence="2 3">FL 18</strain>
    </source>
</reference>
<evidence type="ECO:0000313" key="3">
    <source>
        <dbReference type="Proteomes" id="UP000642910"/>
    </source>
</evidence>
<evidence type="ECO:0000313" key="2">
    <source>
        <dbReference type="EMBL" id="MBF8376793.1"/>
    </source>
</evidence>
<gene>
    <name evidence="2" type="ORF">IW967_02755</name>
</gene>
<sequence>MGVTKSGIIRTVGSNGQISLGKEYAGKLVWLHEMEPGVFMLKIGEFVPDSERWLMDPSVQQELEEAIQWAEEHDPQDSNLDDIERRIRDAQ</sequence>
<dbReference type="RefSeq" id="WP_195867044.1">
    <property type="nucleotide sequence ID" value="NZ_JADPKZ010000028.1"/>
</dbReference>
<protein>
    <submittedName>
        <fullName evidence="2">Uncharacterized protein</fullName>
    </submittedName>
</protein>
<comment type="caution">
    <text evidence="2">The sequence shown here is derived from an EMBL/GenBank/DDBJ whole genome shotgun (WGS) entry which is preliminary data.</text>
</comment>
<dbReference type="Proteomes" id="UP000642910">
    <property type="component" value="Unassembled WGS sequence"/>
</dbReference>